<dbReference type="Proteomes" id="UP000023842">
    <property type="component" value="Unassembled WGS sequence"/>
</dbReference>
<reference evidence="2" key="1">
    <citation type="journal article" date="2014" name="Genome Announc.">
        <title>Draft Genome Sequence of the algae degrading bacterium Pseudomonas mendocina AD6.</title>
        <authorList>
            <person name="Barney B.M."/>
            <person name="Lenneman E.M."/>
        </authorList>
    </citation>
    <scope>NUCLEOTIDE SEQUENCE [LARGE SCALE GENOMIC DNA]</scope>
    <source>
        <strain evidence="2">AD6</strain>
    </source>
</reference>
<sequence>MFTGTLISAAIVCNLSGLGTTYLGQRLKLTRPVKLEALEKLPKKRVRITTRVFNQDGKQVTDGEAEVLAPSRP</sequence>
<gene>
    <name evidence="1" type="ORF">AU05_03665</name>
</gene>
<protein>
    <recommendedName>
        <fullName evidence="3">MaoC-like dehydratase</fullName>
    </recommendedName>
</protein>
<evidence type="ECO:0008006" key="3">
    <source>
        <dbReference type="Google" id="ProtNLM"/>
    </source>
</evidence>
<dbReference type="Gene3D" id="3.10.129.10">
    <property type="entry name" value="Hotdog Thioesterase"/>
    <property type="match status" value="1"/>
</dbReference>
<dbReference type="EMBL" id="JFJN01000124">
    <property type="protein sequence ID" value="EZH76633.1"/>
    <property type="molecule type" value="Genomic_DNA"/>
</dbReference>
<keyword evidence="2" id="KW-1185">Reference proteome</keyword>
<dbReference type="SUPFAM" id="SSF54637">
    <property type="entry name" value="Thioesterase/thiol ester dehydrase-isomerase"/>
    <property type="match status" value="1"/>
</dbReference>
<evidence type="ECO:0000313" key="2">
    <source>
        <dbReference type="Proteomes" id="UP000023842"/>
    </source>
</evidence>
<evidence type="ECO:0000313" key="1">
    <source>
        <dbReference type="EMBL" id="EZH76633.1"/>
    </source>
</evidence>
<accession>A0ABP3BPA0</accession>
<proteinExistence type="predicted"/>
<comment type="caution">
    <text evidence="1">The sequence shown here is derived from an EMBL/GenBank/DDBJ whole genome shotgun (WGS) entry which is preliminary data.</text>
</comment>
<dbReference type="InterPro" id="IPR029069">
    <property type="entry name" value="HotDog_dom_sf"/>
</dbReference>
<organism evidence="1 2">
    <name type="scientific">Ectopseudomonas composti</name>
    <dbReference type="NCBI Taxonomy" id="658457"/>
    <lineage>
        <taxon>Bacteria</taxon>
        <taxon>Pseudomonadati</taxon>
        <taxon>Pseudomonadota</taxon>
        <taxon>Gammaproteobacteria</taxon>
        <taxon>Pseudomonadales</taxon>
        <taxon>Pseudomonadaceae</taxon>
        <taxon>Ectopseudomonas</taxon>
    </lineage>
</organism>
<name>A0ABP3BPA0_9GAMM</name>